<dbReference type="EMBL" id="JZWS03000002">
    <property type="protein sequence ID" value="MEW9491007.1"/>
    <property type="molecule type" value="Genomic_DNA"/>
</dbReference>
<organism evidence="1 2">
    <name type="scientific">Candidatus Aramenus sulfurataquae</name>
    <dbReference type="NCBI Taxonomy" id="1326980"/>
    <lineage>
        <taxon>Archaea</taxon>
        <taxon>Thermoproteota</taxon>
        <taxon>Thermoprotei</taxon>
        <taxon>Sulfolobales</taxon>
        <taxon>Sulfolobaceae</taxon>
        <taxon>Candidatus Aramenus</taxon>
    </lineage>
</organism>
<comment type="caution">
    <text evidence="1">The sequence shown here is derived from an EMBL/GenBank/DDBJ whole genome shotgun (WGS) entry which is preliminary data.</text>
</comment>
<keyword evidence="1" id="KW-0808">Transferase</keyword>
<keyword evidence="1" id="KW-0689">Ribosomal protein</keyword>
<keyword evidence="1" id="KW-0687">Ribonucleoprotein</keyword>
<reference evidence="1" key="1">
    <citation type="submission" date="2024-07" db="EMBL/GenBank/DDBJ databases">
        <title>Metagenome and Metagenome-Assembled Genomes of Archaea from a hot spring from the geothermal field of Los Azufres, Mexico.</title>
        <authorList>
            <person name="Marin-Paredes R."/>
            <person name="Martinez-Romero E."/>
            <person name="Servin-Garciduenas L.E."/>
        </authorList>
    </citation>
    <scope>NUCLEOTIDE SEQUENCE</scope>
    <source>
        <strain evidence="1">AZ1-454</strain>
    </source>
</reference>
<proteinExistence type="predicted"/>
<evidence type="ECO:0000313" key="2">
    <source>
        <dbReference type="Proteomes" id="UP000053480"/>
    </source>
</evidence>
<sequence>MVIISDATEEDLGEIYRIELESFDNPYPLSLLKAYLYLASVYVVAKENGQVVGYAIGIIQHRVRGHVVSIATAQGYRKKGIGSALLRSLEEAYKQRGCTYSYLEVRVDNEEAIRFYRKNGYLVTYTRKNYYGRGKHAFVMVKPLINKNLE</sequence>
<keyword evidence="1" id="KW-0012">Acyltransferase</keyword>
<gene>
    <name evidence="1" type="primary">rimI</name>
    <name evidence="1" type="ORF">TQ35_0002235</name>
</gene>
<protein>
    <submittedName>
        <fullName evidence="1">Ribosomal protein S18-alanine N-acetyltransferase</fullName>
        <ecNumber evidence="1">2.3.1.266</ecNumber>
    </submittedName>
</protein>
<accession>A0ACC6TMA1</accession>
<evidence type="ECO:0000313" key="1">
    <source>
        <dbReference type="EMBL" id="MEW9491007.1"/>
    </source>
</evidence>
<dbReference type="EC" id="2.3.1.266" evidence="1"/>
<name>A0ACC6TMA1_9CREN</name>
<dbReference type="Proteomes" id="UP000053480">
    <property type="component" value="Unassembled WGS sequence"/>
</dbReference>